<comment type="caution">
    <text evidence="1">The sequence shown here is derived from an EMBL/GenBank/DDBJ whole genome shotgun (WGS) entry which is preliminary data.</text>
</comment>
<organism evidence="1 2">
    <name type="scientific">Candidatus Dojkabacteria bacterium</name>
    <dbReference type="NCBI Taxonomy" id="2099670"/>
    <lineage>
        <taxon>Bacteria</taxon>
        <taxon>Candidatus Dojkabacteria</taxon>
    </lineage>
</organism>
<evidence type="ECO:0000313" key="1">
    <source>
        <dbReference type="EMBL" id="MCA9379925.1"/>
    </source>
</evidence>
<gene>
    <name evidence="1" type="ORF">KC675_01970</name>
</gene>
<dbReference type="Proteomes" id="UP000745577">
    <property type="component" value="Unassembled WGS sequence"/>
</dbReference>
<sequence>MTDQTNPEELKSEIQSQVVDLITKKLESGQMTTERAKEIAKLILDKLSGEYTFEELIKIIPKLDDHFEELGQVIVPVMVDYEKRFREEVNIKIDNHLQQKNFDEVLRLAKDAITTESQLT</sequence>
<reference evidence="1" key="2">
    <citation type="journal article" date="2021" name="Microbiome">
        <title>Successional dynamics and alternative stable states in a saline activated sludge microbial community over 9 years.</title>
        <authorList>
            <person name="Wang Y."/>
            <person name="Ye J."/>
            <person name="Ju F."/>
            <person name="Liu L."/>
            <person name="Boyd J.A."/>
            <person name="Deng Y."/>
            <person name="Parks D.H."/>
            <person name="Jiang X."/>
            <person name="Yin X."/>
            <person name="Woodcroft B.J."/>
            <person name="Tyson G.W."/>
            <person name="Hugenholtz P."/>
            <person name="Polz M.F."/>
            <person name="Zhang T."/>
        </authorList>
    </citation>
    <scope>NUCLEOTIDE SEQUENCE</scope>
    <source>
        <strain evidence="1">HKST-UBA15</strain>
    </source>
</reference>
<reference evidence="1" key="1">
    <citation type="submission" date="2020-04" db="EMBL/GenBank/DDBJ databases">
        <authorList>
            <person name="Zhang T."/>
        </authorList>
    </citation>
    <scope>NUCLEOTIDE SEQUENCE</scope>
    <source>
        <strain evidence="1">HKST-UBA15</strain>
    </source>
</reference>
<dbReference type="EMBL" id="JAGQLL010000019">
    <property type="protein sequence ID" value="MCA9379925.1"/>
    <property type="molecule type" value="Genomic_DNA"/>
</dbReference>
<proteinExistence type="predicted"/>
<name>A0A955L124_9BACT</name>
<accession>A0A955L124</accession>
<dbReference type="AlphaFoldDB" id="A0A955L124"/>
<evidence type="ECO:0000313" key="2">
    <source>
        <dbReference type="Proteomes" id="UP000745577"/>
    </source>
</evidence>
<protein>
    <submittedName>
        <fullName evidence="1">Uncharacterized protein</fullName>
    </submittedName>
</protein>